<dbReference type="Proteomes" id="UP000257109">
    <property type="component" value="Unassembled WGS sequence"/>
</dbReference>
<gene>
    <name evidence="2" type="primary">pol</name>
    <name evidence="2" type="ORF">CR513_26499</name>
</gene>
<dbReference type="OrthoDB" id="10055717at2759"/>
<dbReference type="InterPro" id="IPR043502">
    <property type="entry name" value="DNA/RNA_pol_sf"/>
</dbReference>
<feature type="domain" description="Reverse transcriptase/retrotransposon-derived protein RNase H-like" evidence="1">
    <location>
        <begin position="126"/>
        <end position="172"/>
    </location>
</feature>
<dbReference type="InterPro" id="IPR041577">
    <property type="entry name" value="RT_RNaseH_2"/>
</dbReference>
<name>A0A371GLU4_MUCPR</name>
<proteinExistence type="predicted"/>
<evidence type="ECO:0000313" key="2">
    <source>
        <dbReference type="EMBL" id="RDX91514.1"/>
    </source>
</evidence>
<reference evidence="2" key="1">
    <citation type="submission" date="2018-05" db="EMBL/GenBank/DDBJ databases">
        <title>Draft genome of Mucuna pruriens seed.</title>
        <authorList>
            <person name="Nnadi N.E."/>
            <person name="Vos R."/>
            <person name="Hasami M.H."/>
            <person name="Devisetty U.K."/>
            <person name="Aguiy J.C."/>
        </authorList>
    </citation>
    <scope>NUCLEOTIDE SEQUENCE [LARGE SCALE GENOMIC DNA]</scope>
    <source>
        <strain evidence="2">JCA_2017</strain>
    </source>
</reference>
<keyword evidence="3" id="KW-1185">Reference proteome</keyword>
<dbReference type="PANTHER" id="PTHR34072">
    <property type="entry name" value="ENZYMATIC POLYPROTEIN-RELATED"/>
    <property type="match status" value="1"/>
</dbReference>
<dbReference type="Pfam" id="PF17919">
    <property type="entry name" value="RT_RNaseH_2"/>
    <property type="match status" value="1"/>
</dbReference>
<dbReference type="PANTHER" id="PTHR34072:SF57">
    <property type="entry name" value="RNA-DIRECTED DNA POLYMERASE"/>
    <property type="match status" value="1"/>
</dbReference>
<evidence type="ECO:0000259" key="1">
    <source>
        <dbReference type="Pfam" id="PF17919"/>
    </source>
</evidence>
<dbReference type="AlphaFoldDB" id="A0A371GLU4"/>
<dbReference type="InterPro" id="IPR043128">
    <property type="entry name" value="Rev_trsase/Diguanyl_cyclase"/>
</dbReference>
<dbReference type="Gene3D" id="3.30.70.270">
    <property type="match status" value="2"/>
</dbReference>
<accession>A0A371GLU4</accession>
<organism evidence="2 3">
    <name type="scientific">Mucuna pruriens</name>
    <name type="common">Velvet bean</name>
    <name type="synonym">Dolichos pruriens</name>
    <dbReference type="NCBI Taxonomy" id="157652"/>
    <lineage>
        <taxon>Eukaryota</taxon>
        <taxon>Viridiplantae</taxon>
        <taxon>Streptophyta</taxon>
        <taxon>Embryophyta</taxon>
        <taxon>Tracheophyta</taxon>
        <taxon>Spermatophyta</taxon>
        <taxon>Magnoliopsida</taxon>
        <taxon>eudicotyledons</taxon>
        <taxon>Gunneridae</taxon>
        <taxon>Pentapetalae</taxon>
        <taxon>rosids</taxon>
        <taxon>fabids</taxon>
        <taxon>Fabales</taxon>
        <taxon>Fabaceae</taxon>
        <taxon>Papilionoideae</taxon>
        <taxon>50 kb inversion clade</taxon>
        <taxon>NPAAA clade</taxon>
        <taxon>indigoferoid/millettioid clade</taxon>
        <taxon>Phaseoleae</taxon>
        <taxon>Mucuna</taxon>
    </lineage>
</organism>
<dbReference type="FunFam" id="3.30.70.270:FF:000020">
    <property type="entry name" value="Transposon Tf2-6 polyprotein-like Protein"/>
    <property type="match status" value="1"/>
</dbReference>
<dbReference type="SUPFAM" id="SSF56672">
    <property type="entry name" value="DNA/RNA polymerases"/>
    <property type="match status" value="1"/>
</dbReference>
<evidence type="ECO:0000313" key="3">
    <source>
        <dbReference type="Proteomes" id="UP000257109"/>
    </source>
</evidence>
<sequence>MLSIFSDLLEDCMEVFMDDFTVYTDTFDACLGNLARCIEIDLVLNFEKCHFMVTKGIVLGHLVSSRGIKVDKAKIDIITSLPNLAFVREVRSFLGHAGFYGCFIKNFSKTALPLSKLLQKDVEFVFNKECIQAFEELKSRLTSTPILQAPNKELLFKLMCDASNLALKAILGRPVGTRDRLCISNHGPSPSKLYDYGERATSNNICLGQIPLLSAWLQSHHILRSCCLEIPTEEARCQTTTNSEFDLEIRDKKGADNAVVDHLS</sequence>
<dbReference type="EMBL" id="QJKJ01005099">
    <property type="protein sequence ID" value="RDX91514.1"/>
    <property type="molecule type" value="Genomic_DNA"/>
</dbReference>
<comment type="caution">
    <text evidence="2">The sequence shown here is derived from an EMBL/GenBank/DDBJ whole genome shotgun (WGS) entry which is preliminary data.</text>
</comment>
<feature type="non-terminal residue" evidence="2">
    <location>
        <position position="1"/>
    </location>
</feature>
<protein>
    <submittedName>
        <fullName evidence="2">Retrovirus-related Pol polyprotein</fullName>
    </submittedName>
</protein>